<evidence type="ECO:0000313" key="2">
    <source>
        <dbReference type="Proteomes" id="UP000279833"/>
    </source>
</evidence>
<accession>A0A183L4W8</accession>
<organism evidence="3">
    <name type="scientific">Schistosoma curassoni</name>
    <dbReference type="NCBI Taxonomy" id="6186"/>
    <lineage>
        <taxon>Eukaryota</taxon>
        <taxon>Metazoa</taxon>
        <taxon>Spiralia</taxon>
        <taxon>Lophotrochozoa</taxon>
        <taxon>Platyhelminthes</taxon>
        <taxon>Trematoda</taxon>
        <taxon>Digenea</taxon>
        <taxon>Strigeidida</taxon>
        <taxon>Schistosomatoidea</taxon>
        <taxon>Schistosomatidae</taxon>
        <taxon>Schistosoma</taxon>
    </lineage>
</organism>
<reference evidence="1 2" key="2">
    <citation type="submission" date="2018-11" db="EMBL/GenBank/DDBJ databases">
        <authorList>
            <consortium name="Pathogen Informatics"/>
        </authorList>
    </citation>
    <scope>NUCLEOTIDE SEQUENCE [LARGE SCALE GENOMIC DNA]</scope>
    <source>
        <strain evidence="1">Dakar</strain>
        <strain evidence="2">Dakar, Senegal</strain>
    </source>
</reference>
<evidence type="ECO:0000313" key="3">
    <source>
        <dbReference type="WBParaSite" id="SCUD_0002238301-mRNA-1"/>
    </source>
</evidence>
<evidence type="ECO:0000313" key="1">
    <source>
        <dbReference type="EMBL" id="VDP78763.1"/>
    </source>
</evidence>
<dbReference type="EMBL" id="UZAK01049211">
    <property type="protein sequence ID" value="VDP78763.1"/>
    <property type="molecule type" value="Genomic_DNA"/>
</dbReference>
<dbReference type="Proteomes" id="UP000279833">
    <property type="component" value="Unassembled WGS sequence"/>
</dbReference>
<dbReference type="WBParaSite" id="SCUD_0002238301-mRNA-1">
    <property type="protein sequence ID" value="SCUD_0002238301-mRNA-1"/>
    <property type="gene ID" value="SCUD_0002238301"/>
</dbReference>
<gene>
    <name evidence="1" type="ORF">SCUD_LOCUS22379</name>
</gene>
<sequence>VKEALVLARLRLNPSESWKYAEKCITRLIERSCSNEKSFFFIIYNIGKKEWLNATNMVHREVEVSNLRPGKEIEQLSWCWIGISLLLNTSSLDYLSSECLRLASMCLTVGFKLFPTEAIFLERWLDAFSRLLSSETTSCSGLIGSLLLLDIGQMTSFLMANYHQEESDISTIPYENHSDNWMKYINPDCITCLDRLVSDRQPSSLWEVCLTNFCVDFLLFYLVHNHVPPTKLPSDNSLTIYIDRYESSRKSCEYIKPKETTYLISHLFSTYQHVLVKNYSTSDNKLCFSPSDSV</sequence>
<keyword evidence="2" id="KW-1185">Reference proteome</keyword>
<protein>
    <submittedName>
        <fullName evidence="3">EST1_DNA_bind domain-containing protein</fullName>
    </submittedName>
</protein>
<dbReference type="STRING" id="6186.A0A183L4W8"/>
<reference evidence="3" key="1">
    <citation type="submission" date="2016-06" db="UniProtKB">
        <authorList>
            <consortium name="WormBaseParasite"/>
        </authorList>
    </citation>
    <scope>IDENTIFICATION</scope>
</reference>
<proteinExistence type="predicted"/>
<name>A0A183L4W8_9TREM</name>
<dbReference type="AlphaFoldDB" id="A0A183L4W8"/>